<evidence type="ECO:0000313" key="6">
    <source>
        <dbReference type="Proteomes" id="UP000633278"/>
    </source>
</evidence>
<gene>
    <name evidence="5" type="ORF">GCM10011416_17100</name>
</gene>
<feature type="domain" description="Secretion system C-terminal sorting" evidence="4">
    <location>
        <begin position="733"/>
        <end position="793"/>
    </location>
</feature>
<evidence type="ECO:0000256" key="1">
    <source>
        <dbReference type="ARBA" id="ARBA00022729"/>
    </source>
</evidence>
<dbReference type="GO" id="GO:0010411">
    <property type="term" value="P:xyloglucan metabolic process"/>
    <property type="evidence" value="ECO:0007669"/>
    <property type="project" value="TreeGrafter"/>
</dbReference>
<keyword evidence="6" id="KW-1185">Reference proteome</keyword>
<name>A0A917ME92_9FLAO</name>
<evidence type="ECO:0000259" key="4">
    <source>
        <dbReference type="Pfam" id="PF18962"/>
    </source>
</evidence>
<dbReference type="InterPro" id="IPR031778">
    <property type="entry name" value="Sortilin_N"/>
</dbReference>
<dbReference type="Pfam" id="PF18962">
    <property type="entry name" value="Por_Secre_tail"/>
    <property type="match status" value="1"/>
</dbReference>
<organism evidence="5 6">
    <name type="scientific">Polaribacter pacificus</name>
    <dbReference type="NCBI Taxonomy" id="1775173"/>
    <lineage>
        <taxon>Bacteria</taxon>
        <taxon>Pseudomonadati</taxon>
        <taxon>Bacteroidota</taxon>
        <taxon>Flavobacteriia</taxon>
        <taxon>Flavobacteriales</taxon>
        <taxon>Flavobacteriaceae</taxon>
    </lineage>
</organism>
<dbReference type="InterPro" id="IPR052025">
    <property type="entry name" value="Xyloglucanase_GH74"/>
</dbReference>
<accession>A0A917ME92</accession>
<dbReference type="Pfam" id="PF15902">
    <property type="entry name" value="Sortilin-Vps10"/>
    <property type="match status" value="1"/>
</dbReference>
<dbReference type="InterPro" id="IPR026444">
    <property type="entry name" value="Secre_tail"/>
</dbReference>
<evidence type="ECO:0000256" key="2">
    <source>
        <dbReference type="ARBA" id="ARBA00022737"/>
    </source>
</evidence>
<dbReference type="SUPFAM" id="SSF110296">
    <property type="entry name" value="Oligoxyloglucan reducing end-specific cellobiohydrolase"/>
    <property type="match status" value="3"/>
</dbReference>
<dbReference type="Proteomes" id="UP000633278">
    <property type="component" value="Unassembled WGS sequence"/>
</dbReference>
<evidence type="ECO:0000313" key="5">
    <source>
        <dbReference type="EMBL" id="GGG99371.1"/>
    </source>
</evidence>
<dbReference type="PANTHER" id="PTHR43739:SF5">
    <property type="entry name" value="EXO-ALPHA-SIALIDASE"/>
    <property type="match status" value="1"/>
</dbReference>
<feature type="domain" description="Sortilin N-terminal" evidence="3">
    <location>
        <begin position="574"/>
        <end position="703"/>
    </location>
</feature>
<dbReference type="InterPro" id="IPR015943">
    <property type="entry name" value="WD40/YVTN_repeat-like_dom_sf"/>
</dbReference>
<keyword evidence="1" id="KW-0732">Signal</keyword>
<reference evidence="5" key="1">
    <citation type="journal article" date="2014" name="Int. J. Syst. Evol. Microbiol.">
        <title>Complete genome sequence of Corynebacterium casei LMG S-19264T (=DSM 44701T), isolated from a smear-ripened cheese.</title>
        <authorList>
            <consortium name="US DOE Joint Genome Institute (JGI-PGF)"/>
            <person name="Walter F."/>
            <person name="Albersmeier A."/>
            <person name="Kalinowski J."/>
            <person name="Ruckert C."/>
        </authorList>
    </citation>
    <scope>NUCLEOTIDE SEQUENCE</scope>
    <source>
        <strain evidence="5">CGMCC 1.15763</strain>
    </source>
</reference>
<comment type="caution">
    <text evidence="5">The sequence shown here is derived from an EMBL/GenBank/DDBJ whole genome shotgun (WGS) entry which is preliminary data.</text>
</comment>
<sequence>MSLLCTLTIYAQQWQRTGGPIGGLGYNLKIDPTNNQIIYITDALSGIHKSTDGGATWIPKNNGITSRSGDSNDAIPVFTVAIDQNNPTTIWAGTEYDSGIYKSTDSGENWTKKNNGIIETNIVFREISVVNGDSNTLFASGEVPTGNQGNEFEKVNGVIYKSTDGGENWSRIWSGNSLARWLCIGGNPINLVSSTGIFDREATNTVGMGIMKSTDGGATWNQSNNGITGSLFIGGMSDSSTPGLLYIATGNNAEVNLDTPIKGGVFKSTNGGTTWTQVISSSDVILPGYTEDVFNAVKIAPSNNNIVYAASAYAFYRSDDAGATWTGHRGGSLSSPSPWGPSGIRAGVPIEITIDKTNPDIVYAANYGGGIFKSTDGAKTWQVLGTGYSGATIHKIAPDPQNTSAFLTIGRSGPFKSTNNGTTYDGLYYEEAGHAEWYGAAVHPTNSNTLFISDEHEGLILKSTTGGTSWTTKFNQPNATASVFNQRHGAKELIISKSNPNVIYAGFAYQFFYSDPDNTTFPNSFGVYKSTDAGETWTQSGTTGISATNLNITALAVNTTDENSVYIGLRGDGLFHSTDGGANWTNIGQGMPDQTIHGIALADNNSIIYAATKSKGVYKSTDNGNNWTQVLSEVNTSTDFPTKLLMSIAVNPTNKKNIVVGDIHTGVYMTTDAGANWTNINQGLANRAITSLAFSSDGKTLFTGTKGSGVYSYNTTTLAVDNYSNLSILKNAYPNPSSGKITLDLQPNTFQSLEVEIFSITGKRILKKSYKVKNNKVEINLQHLSKGMYIVSYPLLNGLKKSSQILIE</sequence>
<reference evidence="5" key="2">
    <citation type="submission" date="2020-09" db="EMBL/GenBank/DDBJ databases">
        <authorList>
            <person name="Sun Q."/>
            <person name="Zhou Y."/>
        </authorList>
    </citation>
    <scope>NUCLEOTIDE SEQUENCE</scope>
    <source>
        <strain evidence="5">CGMCC 1.15763</strain>
    </source>
</reference>
<evidence type="ECO:0008006" key="7">
    <source>
        <dbReference type="Google" id="ProtNLM"/>
    </source>
</evidence>
<dbReference type="CDD" id="cd15482">
    <property type="entry name" value="Sialidase_non-viral"/>
    <property type="match status" value="2"/>
</dbReference>
<evidence type="ECO:0000259" key="3">
    <source>
        <dbReference type="Pfam" id="PF15902"/>
    </source>
</evidence>
<proteinExistence type="predicted"/>
<protein>
    <recommendedName>
        <fullName evidence="7">Por secretion system C-terminal sorting domain-containing protein</fullName>
    </recommendedName>
</protein>
<dbReference type="Gene3D" id="2.130.10.10">
    <property type="entry name" value="YVTN repeat-like/Quinoprotein amine dehydrogenase"/>
    <property type="match status" value="6"/>
</dbReference>
<dbReference type="NCBIfam" id="TIGR04183">
    <property type="entry name" value="Por_Secre_tail"/>
    <property type="match status" value="1"/>
</dbReference>
<dbReference type="PANTHER" id="PTHR43739">
    <property type="entry name" value="XYLOGLUCANASE (EUROFUNG)"/>
    <property type="match status" value="1"/>
</dbReference>
<dbReference type="AlphaFoldDB" id="A0A917ME92"/>
<keyword evidence="2" id="KW-0677">Repeat</keyword>
<dbReference type="EMBL" id="BMJW01000002">
    <property type="protein sequence ID" value="GGG99371.1"/>
    <property type="molecule type" value="Genomic_DNA"/>
</dbReference>